<dbReference type="Proteomes" id="UP000823937">
    <property type="component" value="Unassembled WGS sequence"/>
</dbReference>
<accession>A0A9D1TLC0</accession>
<proteinExistence type="predicted"/>
<reference evidence="1" key="1">
    <citation type="journal article" date="2021" name="PeerJ">
        <title>Extensive microbial diversity within the chicken gut microbiome revealed by metagenomics and culture.</title>
        <authorList>
            <person name="Gilroy R."/>
            <person name="Ravi A."/>
            <person name="Getino M."/>
            <person name="Pursley I."/>
            <person name="Horton D.L."/>
            <person name="Alikhan N.F."/>
            <person name="Baker D."/>
            <person name="Gharbi K."/>
            <person name="Hall N."/>
            <person name="Watson M."/>
            <person name="Adriaenssens E.M."/>
            <person name="Foster-Nyarko E."/>
            <person name="Jarju S."/>
            <person name="Secka A."/>
            <person name="Antonio M."/>
            <person name="Oren A."/>
            <person name="Chaudhuri R.R."/>
            <person name="La Ragione R."/>
            <person name="Hildebrand F."/>
            <person name="Pallen M.J."/>
        </authorList>
    </citation>
    <scope>NUCLEOTIDE SEQUENCE</scope>
    <source>
        <strain evidence="1">CHK169-2315</strain>
    </source>
</reference>
<reference evidence="1" key="2">
    <citation type="submission" date="2021-04" db="EMBL/GenBank/DDBJ databases">
        <authorList>
            <person name="Gilroy R."/>
        </authorList>
    </citation>
    <scope>NUCLEOTIDE SEQUENCE</scope>
    <source>
        <strain evidence="1">CHK169-2315</strain>
    </source>
</reference>
<dbReference type="EMBL" id="DXHX01000129">
    <property type="protein sequence ID" value="HIV75237.1"/>
    <property type="molecule type" value="Genomic_DNA"/>
</dbReference>
<comment type="caution">
    <text evidence="1">The sequence shown here is derived from an EMBL/GenBank/DDBJ whole genome shotgun (WGS) entry which is preliminary data.</text>
</comment>
<evidence type="ECO:0000313" key="2">
    <source>
        <dbReference type="Proteomes" id="UP000823937"/>
    </source>
</evidence>
<dbReference type="AlphaFoldDB" id="A0A9D1TLC0"/>
<name>A0A9D1TLC0_9BACI</name>
<sequence>MIHEITLMEAYLIEALKSSDASHSEIISYVRQRKADQMQRVAQSNSDFTLLYELEGQLEDILRDGYRVKFLTFPGLQRLLLLQVEKEADLDYTLNGFTVEGLSLTTEEAEKVETFLSKNWTFTKTGETYTIQPTR</sequence>
<evidence type="ECO:0000313" key="1">
    <source>
        <dbReference type="EMBL" id="HIV75237.1"/>
    </source>
</evidence>
<gene>
    <name evidence="1" type="ORF">H9895_09185</name>
</gene>
<organism evidence="1 2">
    <name type="scientific">Candidatus Pseudogracilibacillus intestinigallinarum</name>
    <dbReference type="NCBI Taxonomy" id="2838742"/>
    <lineage>
        <taxon>Bacteria</taxon>
        <taxon>Bacillati</taxon>
        <taxon>Bacillota</taxon>
        <taxon>Bacilli</taxon>
        <taxon>Bacillales</taxon>
        <taxon>Bacillaceae</taxon>
        <taxon>Pseudogracilibacillus</taxon>
    </lineage>
</organism>
<protein>
    <submittedName>
        <fullName evidence="1">Uncharacterized protein</fullName>
    </submittedName>
</protein>